<gene>
    <name evidence="1" type="ORF">FC80_GL001649</name>
</gene>
<evidence type="ECO:0000313" key="2">
    <source>
        <dbReference type="Proteomes" id="UP000051131"/>
    </source>
</evidence>
<reference evidence="1 2" key="1">
    <citation type="journal article" date="2015" name="Genome Announc.">
        <title>Expanding the biotechnology potential of lactobacilli through comparative genomics of 213 strains and associated genera.</title>
        <authorList>
            <person name="Sun Z."/>
            <person name="Harris H.M."/>
            <person name="McCann A."/>
            <person name="Guo C."/>
            <person name="Argimon S."/>
            <person name="Zhang W."/>
            <person name="Yang X."/>
            <person name="Jeffery I.B."/>
            <person name="Cooney J.C."/>
            <person name="Kagawa T.F."/>
            <person name="Liu W."/>
            <person name="Song Y."/>
            <person name="Salvetti E."/>
            <person name="Wrobel A."/>
            <person name="Rasinkangas P."/>
            <person name="Parkhill J."/>
            <person name="Rea M.C."/>
            <person name="O'Sullivan O."/>
            <person name="Ritari J."/>
            <person name="Douillard F.P."/>
            <person name="Paul Ross R."/>
            <person name="Yang R."/>
            <person name="Briner A.E."/>
            <person name="Felis G.E."/>
            <person name="de Vos W.M."/>
            <person name="Barrangou R."/>
            <person name="Klaenhammer T.R."/>
            <person name="Caufield P.W."/>
            <person name="Cui Y."/>
            <person name="Zhang H."/>
            <person name="O'Toole P.W."/>
        </authorList>
    </citation>
    <scope>NUCLEOTIDE SEQUENCE [LARGE SCALE GENOMIC DNA]</scope>
    <source>
        <strain evidence="1 2">DSM 21116</strain>
    </source>
</reference>
<sequence>MKGGIILNKLIKSLLLYSLALTFLIPITAHAELIGHYSWGYFYSVMTSKTVTSEVDATTNRKVRAVAQNNRRTAYGPLVAKYKGSLATVARTSNGNKTFYRFY</sequence>
<evidence type="ECO:0000313" key="1">
    <source>
        <dbReference type="EMBL" id="KRM92710.1"/>
    </source>
</evidence>
<dbReference type="AlphaFoldDB" id="A0A0R2CY42"/>
<evidence type="ECO:0008006" key="3">
    <source>
        <dbReference type="Google" id="ProtNLM"/>
    </source>
</evidence>
<dbReference type="Proteomes" id="UP000051131">
    <property type="component" value="Unassembled WGS sequence"/>
</dbReference>
<proteinExistence type="predicted"/>
<comment type="caution">
    <text evidence="1">The sequence shown here is derived from an EMBL/GenBank/DDBJ whole genome shotgun (WGS) entry which is preliminary data.</text>
</comment>
<name>A0A0R2CY42_9LACO</name>
<protein>
    <recommendedName>
        <fullName evidence="3">Lactococcin 972 family bacteriocin</fullName>
    </recommendedName>
</protein>
<organism evidence="1 2">
    <name type="scientific">Liquorilactobacillus cacaonum DSM 21116</name>
    <dbReference type="NCBI Taxonomy" id="1423729"/>
    <lineage>
        <taxon>Bacteria</taxon>
        <taxon>Bacillati</taxon>
        <taxon>Bacillota</taxon>
        <taxon>Bacilli</taxon>
        <taxon>Lactobacillales</taxon>
        <taxon>Lactobacillaceae</taxon>
        <taxon>Liquorilactobacillus</taxon>
    </lineage>
</organism>
<keyword evidence="2" id="KW-1185">Reference proteome</keyword>
<accession>A0A0R2CY42</accession>
<dbReference type="PATRIC" id="fig|1423729.3.peg.1673"/>
<dbReference type="STRING" id="1423729.FC80_GL001649"/>
<dbReference type="EMBL" id="AYZE01000005">
    <property type="protein sequence ID" value="KRM92710.1"/>
    <property type="molecule type" value="Genomic_DNA"/>
</dbReference>